<feature type="signal peptide" evidence="1">
    <location>
        <begin position="1"/>
        <end position="23"/>
    </location>
</feature>
<comment type="caution">
    <text evidence="3">The sequence shown here is derived from an EMBL/GenBank/DDBJ whole genome shotgun (WGS) entry which is preliminary data.</text>
</comment>
<evidence type="ECO:0000259" key="2">
    <source>
        <dbReference type="Pfam" id="PF18602"/>
    </source>
</evidence>
<accession>A0A916WDH4</accession>
<sequence>MRPVILSMALYAVAGIFSSSATAGDRTWVFSGSELIDALKGDLAPETADKELKRMLSTARGTAYVAGVADALQGREWCGAGAILPHEMTDRVYTYLKDLPPEQLKENAAPLVGQALSKEFPCKKRK</sequence>
<feature type="domain" description="Rap1a immunity protein" evidence="2">
    <location>
        <begin position="40"/>
        <end position="122"/>
    </location>
</feature>
<keyword evidence="1" id="KW-0732">Signal</keyword>
<dbReference type="Pfam" id="PF18602">
    <property type="entry name" value="Rap1a"/>
    <property type="match status" value="1"/>
</dbReference>
<keyword evidence="4" id="KW-1185">Reference proteome</keyword>
<dbReference type="InterPro" id="IPR041238">
    <property type="entry name" value="Rap1a"/>
</dbReference>
<dbReference type="Proteomes" id="UP000646478">
    <property type="component" value="Unassembled WGS sequence"/>
</dbReference>
<protein>
    <recommendedName>
        <fullName evidence="2">Rap1a immunity protein domain-containing protein</fullName>
    </recommendedName>
</protein>
<evidence type="ECO:0000313" key="3">
    <source>
        <dbReference type="EMBL" id="GGA88141.1"/>
    </source>
</evidence>
<gene>
    <name evidence="3" type="ORF">GCM10011491_14890</name>
</gene>
<name>A0A916WDH4_9HYPH</name>
<dbReference type="Gene3D" id="1.10.890.40">
    <property type="match status" value="1"/>
</dbReference>
<reference evidence="3" key="1">
    <citation type="journal article" date="2014" name="Int. J. Syst. Evol. Microbiol.">
        <title>Complete genome sequence of Corynebacterium casei LMG S-19264T (=DSM 44701T), isolated from a smear-ripened cheese.</title>
        <authorList>
            <consortium name="US DOE Joint Genome Institute (JGI-PGF)"/>
            <person name="Walter F."/>
            <person name="Albersmeier A."/>
            <person name="Kalinowski J."/>
            <person name="Ruckert C."/>
        </authorList>
    </citation>
    <scope>NUCLEOTIDE SEQUENCE</scope>
    <source>
        <strain evidence="3">CGMCC 1.15082</strain>
    </source>
</reference>
<evidence type="ECO:0000256" key="1">
    <source>
        <dbReference type="SAM" id="SignalP"/>
    </source>
</evidence>
<feature type="chain" id="PRO_5037034892" description="Rap1a immunity protein domain-containing protein" evidence="1">
    <location>
        <begin position="24"/>
        <end position="126"/>
    </location>
</feature>
<proteinExistence type="predicted"/>
<reference evidence="3" key="2">
    <citation type="submission" date="2020-09" db="EMBL/GenBank/DDBJ databases">
        <authorList>
            <person name="Sun Q."/>
            <person name="Zhou Y."/>
        </authorList>
    </citation>
    <scope>NUCLEOTIDE SEQUENCE</scope>
    <source>
        <strain evidence="3">CGMCC 1.15082</strain>
    </source>
</reference>
<dbReference type="EMBL" id="BMHH01000004">
    <property type="protein sequence ID" value="GGA88141.1"/>
    <property type="molecule type" value="Genomic_DNA"/>
</dbReference>
<organism evidence="3 4">
    <name type="scientific">Brucella endophytica</name>
    <dbReference type="NCBI Taxonomy" id="1963359"/>
    <lineage>
        <taxon>Bacteria</taxon>
        <taxon>Pseudomonadati</taxon>
        <taxon>Pseudomonadota</taxon>
        <taxon>Alphaproteobacteria</taxon>
        <taxon>Hyphomicrobiales</taxon>
        <taxon>Brucellaceae</taxon>
        <taxon>Brucella/Ochrobactrum group</taxon>
        <taxon>Brucella</taxon>
    </lineage>
</organism>
<dbReference type="AlphaFoldDB" id="A0A916WDH4"/>
<evidence type="ECO:0000313" key="4">
    <source>
        <dbReference type="Proteomes" id="UP000646478"/>
    </source>
</evidence>